<dbReference type="GO" id="GO:0005886">
    <property type="term" value="C:plasma membrane"/>
    <property type="evidence" value="ECO:0007669"/>
    <property type="project" value="UniProtKB-SubCell"/>
</dbReference>
<evidence type="ECO:0000256" key="3">
    <source>
        <dbReference type="ARBA" id="ARBA00022475"/>
    </source>
</evidence>
<evidence type="ECO:0000256" key="7">
    <source>
        <dbReference type="SAM" id="Phobius"/>
    </source>
</evidence>
<dbReference type="InterPro" id="IPR011701">
    <property type="entry name" value="MFS"/>
</dbReference>
<name>A0A841U576_9BACL</name>
<keyword evidence="2" id="KW-0813">Transport</keyword>
<keyword evidence="4 7" id="KW-0812">Transmembrane</keyword>
<evidence type="ECO:0000256" key="2">
    <source>
        <dbReference type="ARBA" id="ARBA00022448"/>
    </source>
</evidence>
<dbReference type="SUPFAM" id="SSF103473">
    <property type="entry name" value="MFS general substrate transporter"/>
    <property type="match status" value="1"/>
</dbReference>
<dbReference type="RefSeq" id="WP_185138920.1">
    <property type="nucleotide sequence ID" value="NZ_BORM01000018.1"/>
</dbReference>
<protein>
    <submittedName>
        <fullName evidence="9">DHA2 family efflux MFS transporter permease subunit</fullName>
    </submittedName>
</protein>
<keyword evidence="3" id="KW-1003">Cell membrane</keyword>
<gene>
    <name evidence="9" type="ORF">H7B90_26545</name>
</gene>
<dbReference type="PANTHER" id="PTHR42718:SF42">
    <property type="entry name" value="EXPORT PROTEIN"/>
    <property type="match status" value="1"/>
</dbReference>
<dbReference type="NCBIfam" id="TIGR00711">
    <property type="entry name" value="efflux_EmrB"/>
    <property type="match status" value="1"/>
</dbReference>
<dbReference type="Proteomes" id="UP000553776">
    <property type="component" value="Unassembled WGS sequence"/>
</dbReference>
<organism evidence="9 10">
    <name type="scientific">Cohnella xylanilytica</name>
    <dbReference type="NCBI Taxonomy" id="557555"/>
    <lineage>
        <taxon>Bacteria</taxon>
        <taxon>Bacillati</taxon>
        <taxon>Bacillota</taxon>
        <taxon>Bacilli</taxon>
        <taxon>Bacillales</taxon>
        <taxon>Paenibacillaceae</taxon>
        <taxon>Cohnella</taxon>
    </lineage>
</organism>
<feature type="transmembrane region" description="Helical" evidence="7">
    <location>
        <begin position="354"/>
        <end position="372"/>
    </location>
</feature>
<feature type="transmembrane region" description="Helical" evidence="7">
    <location>
        <begin position="393"/>
        <end position="414"/>
    </location>
</feature>
<dbReference type="InterPro" id="IPR020846">
    <property type="entry name" value="MFS_dom"/>
</dbReference>
<feature type="transmembrane region" description="Helical" evidence="7">
    <location>
        <begin position="228"/>
        <end position="245"/>
    </location>
</feature>
<dbReference type="EMBL" id="JACJVR010000110">
    <property type="protein sequence ID" value="MBB6694959.1"/>
    <property type="molecule type" value="Genomic_DNA"/>
</dbReference>
<evidence type="ECO:0000259" key="8">
    <source>
        <dbReference type="PROSITE" id="PS50850"/>
    </source>
</evidence>
<evidence type="ECO:0000313" key="9">
    <source>
        <dbReference type="EMBL" id="MBB6694959.1"/>
    </source>
</evidence>
<evidence type="ECO:0000313" key="10">
    <source>
        <dbReference type="Proteomes" id="UP000553776"/>
    </source>
</evidence>
<dbReference type="CDD" id="cd17321">
    <property type="entry name" value="MFS_MMR_MDR_like"/>
    <property type="match status" value="1"/>
</dbReference>
<feature type="transmembrane region" description="Helical" evidence="7">
    <location>
        <begin position="53"/>
        <end position="70"/>
    </location>
</feature>
<evidence type="ECO:0000256" key="6">
    <source>
        <dbReference type="ARBA" id="ARBA00023136"/>
    </source>
</evidence>
<keyword evidence="5 7" id="KW-1133">Transmembrane helix</keyword>
<dbReference type="InterPro" id="IPR004638">
    <property type="entry name" value="EmrB-like"/>
</dbReference>
<sequence length="505" mass="51928">MQANGNRKWWILGALSFGLLAIALDMTILNVALPTLATDLNASTSSLQWIVDSYNLVLAAILLPAGMLGDRFGRKRFLLAALVLFGAASAACAFSGSASALVVARAFLGLGAAFVLPLSMSILPVLFQGPERTKAMMIWAMANMLGIPLGPIVGGWLLKHYDWGSVFLLNLPLVAVAIAAIGWLLPESRSEAKRRLDVLGILTSSVGLVSLTYGVIRTGEHSWSDPTALATMAAGAVLLAVFVLWERRTSEPLIDLSLFRSASFTWGTLLATVVSFALFGLIFAVPQYFQAILGADTLGSGLRLLPLIGGLIVGAKAAQSLLPRFGAKSIAAAGFAVLAAGFLIGTGTGADTGYGFMASWLIVSGLGLGFALPTSMDAALGELSAERSGVGSALIMALRQVGGSLGVALLGAAMNGAYRSKLQLDGVPAEAANAVRQSVAAGAAAAHRLGSESLIANVNRAFSGGMDILLWICGGISAIGVVLALLYLPRGSSSSRGGEAGRLGA</sequence>
<comment type="subcellular location">
    <subcellularLocation>
        <location evidence="1">Cell membrane</location>
        <topology evidence="1">Multi-pass membrane protein</topology>
    </subcellularLocation>
</comment>
<feature type="transmembrane region" description="Helical" evidence="7">
    <location>
        <begin position="198"/>
        <end position="216"/>
    </location>
</feature>
<reference evidence="9 10" key="1">
    <citation type="submission" date="2020-08" db="EMBL/GenBank/DDBJ databases">
        <title>Cohnella phylogeny.</title>
        <authorList>
            <person name="Dunlap C."/>
        </authorList>
    </citation>
    <scope>NUCLEOTIDE SEQUENCE [LARGE SCALE GENOMIC DNA]</scope>
    <source>
        <strain evidence="9 10">DSM 25239</strain>
    </source>
</reference>
<feature type="transmembrane region" description="Helical" evidence="7">
    <location>
        <begin position="77"/>
        <end position="96"/>
    </location>
</feature>
<proteinExistence type="predicted"/>
<dbReference type="AlphaFoldDB" id="A0A841U576"/>
<dbReference type="GO" id="GO:0022857">
    <property type="term" value="F:transmembrane transporter activity"/>
    <property type="evidence" value="ECO:0007669"/>
    <property type="project" value="InterPro"/>
</dbReference>
<keyword evidence="10" id="KW-1185">Reference proteome</keyword>
<accession>A0A841U576</accession>
<dbReference type="Gene3D" id="1.20.1720.10">
    <property type="entry name" value="Multidrug resistance protein D"/>
    <property type="match status" value="2"/>
</dbReference>
<feature type="transmembrane region" description="Helical" evidence="7">
    <location>
        <begin position="138"/>
        <end position="158"/>
    </location>
</feature>
<evidence type="ECO:0000256" key="4">
    <source>
        <dbReference type="ARBA" id="ARBA00022692"/>
    </source>
</evidence>
<feature type="transmembrane region" description="Helical" evidence="7">
    <location>
        <begin position="102"/>
        <end position="126"/>
    </location>
</feature>
<dbReference type="InterPro" id="IPR036259">
    <property type="entry name" value="MFS_trans_sf"/>
</dbReference>
<dbReference type="PANTHER" id="PTHR42718">
    <property type="entry name" value="MAJOR FACILITATOR SUPERFAMILY MULTIDRUG TRANSPORTER MFSC"/>
    <property type="match status" value="1"/>
</dbReference>
<feature type="domain" description="Major facilitator superfamily (MFS) profile" evidence="8">
    <location>
        <begin position="11"/>
        <end position="492"/>
    </location>
</feature>
<evidence type="ECO:0000256" key="5">
    <source>
        <dbReference type="ARBA" id="ARBA00022989"/>
    </source>
</evidence>
<feature type="transmembrane region" description="Helical" evidence="7">
    <location>
        <begin position="9"/>
        <end position="33"/>
    </location>
</feature>
<feature type="transmembrane region" description="Helical" evidence="7">
    <location>
        <begin position="330"/>
        <end position="348"/>
    </location>
</feature>
<feature type="transmembrane region" description="Helical" evidence="7">
    <location>
        <begin position="266"/>
        <end position="289"/>
    </location>
</feature>
<feature type="transmembrane region" description="Helical" evidence="7">
    <location>
        <begin position="468"/>
        <end position="488"/>
    </location>
</feature>
<evidence type="ECO:0000256" key="1">
    <source>
        <dbReference type="ARBA" id="ARBA00004651"/>
    </source>
</evidence>
<dbReference type="PROSITE" id="PS50850">
    <property type="entry name" value="MFS"/>
    <property type="match status" value="1"/>
</dbReference>
<dbReference type="Pfam" id="PF07690">
    <property type="entry name" value="MFS_1"/>
    <property type="match status" value="1"/>
</dbReference>
<feature type="transmembrane region" description="Helical" evidence="7">
    <location>
        <begin position="164"/>
        <end position="186"/>
    </location>
</feature>
<comment type="caution">
    <text evidence="9">The sequence shown here is derived from an EMBL/GenBank/DDBJ whole genome shotgun (WGS) entry which is preliminary data.</text>
</comment>
<keyword evidence="6 7" id="KW-0472">Membrane</keyword>